<keyword evidence="2" id="KW-0689">Ribosomal protein</keyword>
<sequence>MPRLSLQSPLLRAALRRPTATAQQQLLPRSVPTTTTTTTARTFTNLPILRPTFPISRANTTVFRAPNQTIPLQQRAAPQPTATAASEGLDVVAKHSITAHPALAGVGAQMRCGPRPTMAGATRLVQKRRHGFLSRIRKHHGRNTLARRRAKGRKRLSA</sequence>
<dbReference type="NCBIfam" id="TIGR01030">
    <property type="entry name" value="rpmH_bact"/>
    <property type="match status" value="1"/>
</dbReference>
<dbReference type="GeneID" id="98175135"/>
<dbReference type="RefSeq" id="XP_070915913.1">
    <property type="nucleotide sequence ID" value="XM_071059812.1"/>
</dbReference>
<dbReference type="EMBL" id="BAAFSV010000002">
    <property type="protein sequence ID" value="GAB1314182.1"/>
    <property type="molecule type" value="Genomic_DNA"/>
</dbReference>
<protein>
    <submittedName>
        <fullName evidence="5">Large ribosomal subunit protein bL34m</fullName>
    </submittedName>
</protein>
<evidence type="ECO:0000256" key="2">
    <source>
        <dbReference type="ARBA" id="ARBA00022980"/>
    </source>
</evidence>
<keyword evidence="3" id="KW-0687">Ribonucleoprotein</keyword>
<evidence type="ECO:0000313" key="5">
    <source>
        <dbReference type="EMBL" id="GAB1314182.1"/>
    </source>
</evidence>
<gene>
    <name evidence="5" type="ORF">MFIFM68171_04392</name>
</gene>
<name>A0ABQ0G8T0_9PEZI</name>
<comment type="similarity">
    <text evidence="1">Belongs to the bacterial ribosomal protein bL34 family.</text>
</comment>
<dbReference type="Pfam" id="PF00468">
    <property type="entry name" value="Ribosomal_L34"/>
    <property type="match status" value="1"/>
</dbReference>
<evidence type="ECO:0000256" key="1">
    <source>
        <dbReference type="ARBA" id="ARBA00010111"/>
    </source>
</evidence>
<dbReference type="Gene3D" id="1.10.287.3980">
    <property type="match status" value="1"/>
</dbReference>
<dbReference type="Proteomes" id="UP001628179">
    <property type="component" value="Unassembled WGS sequence"/>
</dbReference>
<keyword evidence="6" id="KW-1185">Reference proteome</keyword>
<evidence type="ECO:0000256" key="3">
    <source>
        <dbReference type="ARBA" id="ARBA00023274"/>
    </source>
</evidence>
<organism evidence="5 6">
    <name type="scientific">Madurella fahalii</name>
    <dbReference type="NCBI Taxonomy" id="1157608"/>
    <lineage>
        <taxon>Eukaryota</taxon>
        <taxon>Fungi</taxon>
        <taxon>Dikarya</taxon>
        <taxon>Ascomycota</taxon>
        <taxon>Pezizomycotina</taxon>
        <taxon>Sordariomycetes</taxon>
        <taxon>Sordariomycetidae</taxon>
        <taxon>Sordariales</taxon>
        <taxon>Sordariales incertae sedis</taxon>
        <taxon>Madurella</taxon>
    </lineage>
</organism>
<dbReference type="InterPro" id="IPR000271">
    <property type="entry name" value="Ribosomal_bL34"/>
</dbReference>
<evidence type="ECO:0000256" key="4">
    <source>
        <dbReference type="SAM" id="MobiDB-lite"/>
    </source>
</evidence>
<accession>A0ABQ0G8T0</accession>
<comment type="caution">
    <text evidence="5">The sequence shown here is derived from an EMBL/GenBank/DDBJ whole genome shotgun (WGS) entry which is preliminary data.</text>
</comment>
<evidence type="ECO:0000313" key="6">
    <source>
        <dbReference type="Proteomes" id="UP001628179"/>
    </source>
</evidence>
<feature type="region of interest" description="Disordered" evidence="4">
    <location>
        <begin position="139"/>
        <end position="158"/>
    </location>
</feature>
<reference evidence="5 6" key="1">
    <citation type="submission" date="2024-09" db="EMBL/GenBank/DDBJ databases">
        <title>Itraconazole resistance in Madurella fahalii resulting from another homologue of gene encoding cytochrome P450 14-alpha sterol demethylase (CYP51).</title>
        <authorList>
            <person name="Yoshioka I."/>
            <person name="Fahal A.H."/>
            <person name="Kaneko S."/>
            <person name="Yaguchi T."/>
        </authorList>
    </citation>
    <scope>NUCLEOTIDE SEQUENCE [LARGE SCALE GENOMIC DNA]</scope>
    <source>
        <strain evidence="5 6">IFM 68171</strain>
    </source>
</reference>
<proteinExistence type="inferred from homology"/>